<dbReference type="EMBL" id="CAADFG010000003">
    <property type="protein sequence ID" value="VFJ87394.1"/>
    <property type="molecule type" value="Genomic_DNA"/>
</dbReference>
<protein>
    <submittedName>
        <fullName evidence="4">Uncharacterized protein</fullName>
    </submittedName>
</protein>
<reference evidence="4" key="1">
    <citation type="submission" date="2019-02" db="EMBL/GenBank/DDBJ databases">
        <authorList>
            <person name="Gruber-Vodicka R. H."/>
            <person name="Seah K. B. B."/>
        </authorList>
    </citation>
    <scope>NUCLEOTIDE SEQUENCE</scope>
    <source>
        <strain evidence="4">BECK_SA2B12</strain>
        <strain evidence="2">BECK_SA2B15</strain>
        <strain evidence="3">BECK_SA2B20</strain>
    </source>
</reference>
<organism evidence="4">
    <name type="scientific">Candidatus Kentrum eta</name>
    <dbReference type="NCBI Taxonomy" id="2126337"/>
    <lineage>
        <taxon>Bacteria</taxon>
        <taxon>Pseudomonadati</taxon>
        <taxon>Pseudomonadota</taxon>
        <taxon>Gammaproteobacteria</taxon>
        <taxon>Candidatus Kentrum</taxon>
    </lineage>
</organism>
<accession>A0A450UT51</accession>
<evidence type="ECO:0000256" key="1">
    <source>
        <dbReference type="SAM" id="MobiDB-lite"/>
    </source>
</evidence>
<evidence type="ECO:0000313" key="3">
    <source>
        <dbReference type="EMBL" id="VFJ88960.1"/>
    </source>
</evidence>
<feature type="region of interest" description="Disordered" evidence="1">
    <location>
        <begin position="86"/>
        <end position="112"/>
    </location>
</feature>
<dbReference type="EMBL" id="CAADFI010000003">
    <property type="protein sequence ID" value="VFJ88960.1"/>
    <property type="molecule type" value="Genomic_DNA"/>
</dbReference>
<proteinExistence type="predicted"/>
<evidence type="ECO:0000313" key="4">
    <source>
        <dbReference type="EMBL" id="VFJ95699.1"/>
    </source>
</evidence>
<dbReference type="AlphaFoldDB" id="A0A450UT51"/>
<name>A0A450UT51_9GAMM</name>
<dbReference type="EMBL" id="CAADFJ010000003">
    <property type="protein sequence ID" value="VFJ95699.1"/>
    <property type="molecule type" value="Genomic_DNA"/>
</dbReference>
<evidence type="ECO:0000313" key="2">
    <source>
        <dbReference type="EMBL" id="VFJ87394.1"/>
    </source>
</evidence>
<gene>
    <name evidence="2" type="ORF">BECKH772A_GA0070896_100036</name>
    <name evidence="3" type="ORF">BECKH772B_GA0070898_100036</name>
    <name evidence="4" type="ORF">BECKH772C_GA0070978_100036</name>
</gene>
<sequence>MWFHGIDGGISGIVVSIWGIFISNPGIHAFISGFDGWNPEIDPSILEIVPSISGFQPSNPEIEPAGSQPLSPIPYSDTPFTDFATHSPDLKGLAAIPQGSPIQPSHRKELSS</sequence>